<dbReference type="Proteomes" id="UP000243053">
    <property type="component" value="Unassembled WGS sequence"/>
</dbReference>
<dbReference type="Pfam" id="PF13275">
    <property type="entry name" value="S4_2"/>
    <property type="match status" value="1"/>
</dbReference>
<organism evidence="3 4">
    <name type="scientific">Colwellia psychrerythraea</name>
    <name type="common">Vibrio psychroerythus</name>
    <dbReference type="NCBI Taxonomy" id="28229"/>
    <lineage>
        <taxon>Bacteria</taxon>
        <taxon>Pseudomonadati</taxon>
        <taxon>Pseudomonadota</taxon>
        <taxon>Gammaproteobacteria</taxon>
        <taxon>Alteromonadales</taxon>
        <taxon>Colwelliaceae</taxon>
        <taxon>Colwellia</taxon>
    </lineage>
</organism>
<dbReference type="Gene3D" id="3.10.290.10">
    <property type="entry name" value="RNA-binding S4 domain"/>
    <property type="match status" value="1"/>
</dbReference>
<sequence>MSDSYLVIELNHQPVELCKLLKIANLVSGGGEAKVVISEGYVLLNGEVEYQKRKKVYHEDVIEFNGEVVQLLINEDLTEAEPIHESITKGAAKSANEQNRNPSKTKTAPKKAKSKSKPVTQAKNEKPDSITMSQDDHVKVPRKRRPISF</sequence>
<accession>A0A1Y5EF39</accession>
<feature type="compositionally biased region" description="Basic and acidic residues" evidence="2">
    <location>
        <begin position="123"/>
        <end position="139"/>
    </location>
</feature>
<evidence type="ECO:0000256" key="2">
    <source>
        <dbReference type="SAM" id="MobiDB-lite"/>
    </source>
</evidence>
<protein>
    <submittedName>
        <fullName evidence="3">Uncharacterized protein</fullName>
    </submittedName>
</protein>
<dbReference type="CDD" id="cd00165">
    <property type="entry name" value="S4"/>
    <property type="match status" value="1"/>
</dbReference>
<gene>
    <name evidence="3" type="ORF">A9Q75_11775</name>
</gene>
<dbReference type="EMBL" id="MAAF01000070">
    <property type="protein sequence ID" value="OUR79784.1"/>
    <property type="molecule type" value="Genomic_DNA"/>
</dbReference>
<feature type="compositionally biased region" description="Basic residues" evidence="2">
    <location>
        <begin position="140"/>
        <end position="149"/>
    </location>
</feature>
<keyword evidence="1" id="KW-0694">RNA-binding</keyword>
<proteinExistence type="predicted"/>
<dbReference type="PROSITE" id="PS50889">
    <property type="entry name" value="S4"/>
    <property type="match status" value="1"/>
</dbReference>
<evidence type="ECO:0000313" key="4">
    <source>
        <dbReference type="Proteomes" id="UP000243053"/>
    </source>
</evidence>
<reference evidence="4" key="1">
    <citation type="journal article" date="2017" name="Proc. Natl. Acad. Sci. U.S.A.">
        <title>Simulation of Deepwater Horizon oil plume reveals substrate specialization within a complex community of hydrocarbon degraders.</title>
        <authorList>
            <person name="Hu P."/>
            <person name="Dubinsky E.A."/>
            <person name="Probst A.J."/>
            <person name="Wang J."/>
            <person name="Sieber C.M.K."/>
            <person name="Tom L.M."/>
            <person name="Gardinali P."/>
            <person name="Banfield J.F."/>
            <person name="Atlas R.M."/>
            <person name="Andersen G.L."/>
        </authorList>
    </citation>
    <scope>NUCLEOTIDE SEQUENCE [LARGE SCALE GENOMIC DNA]</scope>
</reference>
<feature type="compositionally biased region" description="Basic residues" evidence="2">
    <location>
        <begin position="107"/>
        <end position="116"/>
    </location>
</feature>
<evidence type="ECO:0000256" key="1">
    <source>
        <dbReference type="PROSITE-ProRule" id="PRU00182"/>
    </source>
</evidence>
<dbReference type="GO" id="GO:0003723">
    <property type="term" value="F:RNA binding"/>
    <property type="evidence" value="ECO:0007669"/>
    <property type="project" value="UniProtKB-KW"/>
</dbReference>
<name>A0A1Y5EF39_COLPS</name>
<evidence type="ECO:0000313" key="3">
    <source>
        <dbReference type="EMBL" id="OUR79784.1"/>
    </source>
</evidence>
<comment type="caution">
    <text evidence="3">The sequence shown here is derived from an EMBL/GenBank/DDBJ whole genome shotgun (WGS) entry which is preliminary data.</text>
</comment>
<dbReference type="InterPro" id="IPR036986">
    <property type="entry name" value="S4_RNA-bd_sf"/>
</dbReference>
<dbReference type="SUPFAM" id="SSF55174">
    <property type="entry name" value="Alpha-L RNA-binding motif"/>
    <property type="match status" value="1"/>
</dbReference>
<dbReference type="AlphaFoldDB" id="A0A1Y5EF39"/>
<feature type="region of interest" description="Disordered" evidence="2">
    <location>
        <begin position="83"/>
        <end position="149"/>
    </location>
</feature>